<protein>
    <recommendedName>
        <fullName evidence="3">RNA polymerase beta subunit</fullName>
    </recommendedName>
</protein>
<keyword evidence="2" id="KW-1185">Reference proteome</keyword>
<evidence type="ECO:0000313" key="1">
    <source>
        <dbReference type="EMBL" id="KAL3881319.1"/>
    </source>
</evidence>
<proteinExistence type="predicted"/>
<dbReference type="Proteomes" id="UP001634394">
    <property type="component" value="Unassembled WGS sequence"/>
</dbReference>
<accession>A0ABD3X4Y7</accession>
<name>A0ABD3X4Y7_SINWO</name>
<sequence length="118" mass="14216">MIHDEINLDFAKANEKREFLKNIIIHEDLLKLIIPGNVKEINYDDYMIIIDRLKYLLYKKEFKGIFNRLPYEINFVDNKVFKVKVLDNVKVDFIKSDNTNEDKNCLRINEIKLDFDFV</sequence>
<dbReference type="EMBL" id="JBJQND010000003">
    <property type="protein sequence ID" value="KAL3881319.1"/>
    <property type="molecule type" value="Genomic_DNA"/>
</dbReference>
<dbReference type="AlphaFoldDB" id="A0ABD3X4Y7"/>
<comment type="caution">
    <text evidence="1">The sequence shown here is derived from an EMBL/GenBank/DDBJ whole genome shotgun (WGS) entry which is preliminary data.</text>
</comment>
<evidence type="ECO:0000313" key="2">
    <source>
        <dbReference type="Proteomes" id="UP001634394"/>
    </source>
</evidence>
<evidence type="ECO:0008006" key="3">
    <source>
        <dbReference type="Google" id="ProtNLM"/>
    </source>
</evidence>
<reference evidence="1 2" key="1">
    <citation type="submission" date="2024-11" db="EMBL/GenBank/DDBJ databases">
        <title>Chromosome-level genome assembly of the freshwater bivalve Anodonta woodiana.</title>
        <authorList>
            <person name="Chen X."/>
        </authorList>
    </citation>
    <scope>NUCLEOTIDE SEQUENCE [LARGE SCALE GENOMIC DNA]</scope>
    <source>
        <strain evidence="1">MN2024</strain>
        <tissue evidence="1">Gills</tissue>
    </source>
</reference>
<organism evidence="1 2">
    <name type="scientific">Sinanodonta woodiana</name>
    <name type="common">Chinese pond mussel</name>
    <name type="synonym">Anodonta woodiana</name>
    <dbReference type="NCBI Taxonomy" id="1069815"/>
    <lineage>
        <taxon>Eukaryota</taxon>
        <taxon>Metazoa</taxon>
        <taxon>Spiralia</taxon>
        <taxon>Lophotrochozoa</taxon>
        <taxon>Mollusca</taxon>
        <taxon>Bivalvia</taxon>
        <taxon>Autobranchia</taxon>
        <taxon>Heteroconchia</taxon>
        <taxon>Palaeoheterodonta</taxon>
        <taxon>Unionida</taxon>
        <taxon>Unionoidea</taxon>
        <taxon>Unionidae</taxon>
        <taxon>Unioninae</taxon>
        <taxon>Sinanodonta</taxon>
    </lineage>
</organism>
<gene>
    <name evidence="1" type="ORF">ACJMK2_027771</name>
</gene>